<feature type="transmembrane region" description="Helical" evidence="1">
    <location>
        <begin position="12"/>
        <end position="34"/>
    </location>
</feature>
<keyword evidence="1" id="KW-1133">Transmembrane helix</keyword>
<dbReference type="RefSeq" id="WP_109685652.1">
    <property type="nucleotide sequence ID" value="NZ_QGDN01000001.1"/>
</dbReference>
<keyword evidence="1" id="KW-0812">Transmembrane</keyword>
<name>A0A2Y8ZS89_9MICO</name>
<evidence type="ECO:0000313" key="2">
    <source>
        <dbReference type="EMBL" id="SSA34804.1"/>
    </source>
</evidence>
<feature type="transmembrane region" description="Helical" evidence="1">
    <location>
        <begin position="46"/>
        <end position="67"/>
    </location>
</feature>
<dbReference type="Proteomes" id="UP000250028">
    <property type="component" value="Unassembled WGS sequence"/>
</dbReference>
<keyword evidence="1" id="KW-0472">Membrane</keyword>
<evidence type="ECO:0000256" key="1">
    <source>
        <dbReference type="SAM" id="Phobius"/>
    </source>
</evidence>
<proteinExistence type="predicted"/>
<gene>
    <name evidence="2" type="ORF">SAMN04489750_2133</name>
</gene>
<reference evidence="3" key="1">
    <citation type="submission" date="2016-10" db="EMBL/GenBank/DDBJ databases">
        <authorList>
            <person name="Varghese N."/>
            <person name="Submissions S."/>
        </authorList>
    </citation>
    <scope>NUCLEOTIDE SEQUENCE [LARGE SCALE GENOMIC DNA]</scope>
    <source>
        <strain evidence="3">DSM 22951</strain>
    </source>
</reference>
<organism evidence="2 3">
    <name type="scientific">Branchiibius hedensis</name>
    <dbReference type="NCBI Taxonomy" id="672460"/>
    <lineage>
        <taxon>Bacteria</taxon>
        <taxon>Bacillati</taxon>
        <taxon>Actinomycetota</taxon>
        <taxon>Actinomycetes</taxon>
        <taxon>Micrococcales</taxon>
        <taxon>Dermacoccaceae</taxon>
        <taxon>Branchiibius</taxon>
    </lineage>
</organism>
<feature type="transmembrane region" description="Helical" evidence="1">
    <location>
        <begin position="79"/>
        <end position="110"/>
    </location>
</feature>
<protein>
    <submittedName>
        <fullName evidence="2">Uncharacterized protein</fullName>
    </submittedName>
</protein>
<keyword evidence="3" id="KW-1185">Reference proteome</keyword>
<sequence>MSERQPVSATRPVAALLFFQVALLVAGAVWVLIADLGDGRQQTGQTIGETVMILVLAACAAALAIAVRRGWDLAKTPVLLWGGMVALCGLTLATAGAPVLGVVVGLLGLATIAAGSRLRRYVEEPAAPGERR</sequence>
<evidence type="ECO:0000313" key="3">
    <source>
        <dbReference type="Proteomes" id="UP000250028"/>
    </source>
</evidence>
<dbReference type="AlphaFoldDB" id="A0A2Y8ZS89"/>
<accession>A0A2Y8ZS89</accession>
<dbReference type="EMBL" id="UESZ01000001">
    <property type="protein sequence ID" value="SSA34804.1"/>
    <property type="molecule type" value="Genomic_DNA"/>
</dbReference>